<keyword evidence="2" id="KW-0472">Membrane</keyword>
<reference evidence="4 5" key="1">
    <citation type="journal article" date="2015" name="Microbiome">
        <title>Genomic resolution of linkages in carbon, nitrogen, and sulfur cycling among widespread estuary sediment bacteria.</title>
        <authorList>
            <person name="Baker B.J."/>
            <person name="Lazar C.S."/>
            <person name="Teske A.P."/>
            <person name="Dick G.J."/>
        </authorList>
    </citation>
    <scope>NUCLEOTIDE SEQUENCE [LARGE SCALE GENOMIC DNA]</scope>
    <source>
        <strain evidence="4">DG_54_3</strain>
    </source>
</reference>
<dbReference type="InterPro" id="IPR005653">
    <property type="entry name" value="OstA-like_N"/>
</dbReference>
<dbReference type="PANTHER" id="PTHR30189:SF1">
    <property type="entry name" value="LPS-ASSEMBLY PROTEIN LPTD"/>
    <property type="match status" value="1"/>
</dbReference>
<dbReference type="Pfam" id="PF03968">
    <property type="entry name" value="LptD_N"/>
    <property type="match status" value="1"/>
</dbReference>
<proteinExistence type="predicted"/>
<evidence type="ECO:0000256" key="2">
    <source>
        <dbReference type="SAM" id="Phobius"/>
    </source>
</evidence>
<evidence type="ECO:0000259" key="3">
    <source>
        <dbReference type="Pfam" id="PF03968"/>
    </source>
</evidence>
<comment type="caution">
    <text evidence="4">The sequence shown here is derived from an EMBL/GenBank/DDBJ whole genome shotgun (WGS) entry which is preliminary data.</text>
</comment>
<evidence type="ECO:0000313" key="5">
    <source>
        <dbReference type="Proteomes" id="UP000051861"/>
    </source>
</evidence>
<dbReference type="InterPro" id="IPR050218">
    <property type="entry name" value="LptD"/>
</dbReference>
<organism evidence="4 5">
    <name type="scientific">candidate division WOR-1 bacterium DG_54_3</name>
    <dbReference type="NCBI Taxonomy" id="1703775"/>
    <lineage>
        <taxon>Bacteria</taxon>
        <taxon>Bacillati</taxon>
        <taxon>Saganbacteria</taxon>
    </lineage>
</organism>
<protein>
    <recommendedName>
        <fullName evidence="3">Organic solvent tolerance-like N-terminal domain-containing protein</fullName>
    </recommendedName>
</protein>
<feature type="domain" description="Organic solvent tolerance-like N-terminal" evidence="3">
    <location>
        <begin position="278"/>
        <end position="396"/>
    </location>
</feature>
<keyword evidence="2" id="KW-0812">Transmembrane</keyword>
<dbReference type="Proteomes" id="UP000051861">
    <property type="component" value="Unassembled WGS sequence"/>
</dbReference>
<evidence type="ECO:0000313" key="4">
    <source>
        <dbReference type="EMBL" id="KPJ65618.1"/>
    </source>
</evidence>
<gene>
    <name evidence="4" type="ORF">AMJ44_09795</name>
</gene>
<dbReference type="AlphaFoldDB" id="A0A0S7XT04"/>
<dbReference type="PANTHER" id="PTHR30189">
    <property type="entry name" value="LPS-ASSEMBLY PROTEIN"/>
    <property type="match status" value="1"/>
</dbReference>
<dbReference type="GO" id="GO:0009279">
    <property type="term" value="C:cell outer membrane"/>
    <property type="evidence" value="ECO:0007669"/>
    <property type="project" value="TreeGrafter"/>
</dbReference>
<dbReference type="GO" id="GO:1990351">
    <property type="term" value="C:transporter complex"/>
    <property type="evidence" value="ECO:0007669"/>
    <property type="project" value="TreeGrafter"/>
</dbReference>
<sequence>MDENLSWKIVYLATIFSLIIMGIAYYFIAPRESPFFTEEKMEKIAEFKTARIAGRKKGEKVWEFFAKEGWTAKDREITYLYEVSKGKIYKDGDLVVSDLSAPWAKAYRHSEIVEAFGHPEGKKEGRSKLHAYLELGKISKDESNHGREWTKLTANYLKYIPAEKCSIIEGDVELQKNDSSISSQKIKVDHEQKVADISEEIRLKRKDGFLVSDRLKYISDEERLEADGHVTLNVSEGQLKTQVKSKHASFYTDIAKDVSFLGSLEALQGKKLAIAQAGVYSQEKKELVMKGEVKAIFEKAQVVLKEETVQNLKNPEAQGILKEKTILTSNQLIFSTRNGDAQARGSVYVTQKGREAKSELALYNEEEEILTLTGNVFMKKEKEWVSAEKVMVSVRDETFEAIGAVEAEFKL</sequence>
<accession>A0A0S7XT04</accession>
<keyword evidence="1" id="KW-0998">Cell outer membrane</keyword>
<name>A0A0S7XT04_UNCSA</name>
<dbReference type="EMBL" id="LIZX01000108">
    <property type="protein sequence ID" value="KPJ65618.1"/>
    <property type="molecule type" value="Genomic_DNA"/>
</dbReference>
<dbReference type="Gene3D" id="2.60.450.10">
    <property type="entry name" value="Lipopolysaccharide (LPS) transport protein A like domain"/>
    <property type="match status" value="1"/>
</dbReference>
<keyword evidence="2" id="KW-1133">Transmembrane helix</keyword>
<evidence type="ECO:0000256" key="1">
    <source>
        <dbReference type="ARBA" id="ARBA00023237"/>
    </source>
</evidence>
<feature type="transmembrane region" description="Helical" evidence="2">
    <location>
        <begin position="9"/>
        <end position="28"/>
    </location>
</feature>